<dbReference type="SUPFAM" id="SSF55073">
    <property type="entry name" value="Nucleotide cyclase"/>
    <property type="match status" value="1"/>
</dbReference>
<name>A0A1E3A753_9FIRM</name>
<feature type="domain" description="GGDEF" evidence="1">
    <location>
        <begin position="206"/>
        <end position="338"/>
    </location>
</feature>
<dbReference type="EC" id="2.7.7.65" evidence="2"/>
<dbReference type="NCBIfam" id="TIGR00254">
    <property type="entry name" value="GGDEF"/>
    <property type="match status" value="1"/>
</dbReference>
<dbReference type="Gene3D" id="3.30.70.270">
    <property type="match status" value="1"/>
</dbReference>
<comment type="caution">
    <text evidence="2">The sequence shown here is derived from an EMBL/GenBank/DDBJ whole genome shotgun (WGS) entry which is preliminary data.</text>
</comment>
<dbReference type="PANTHER" id="PTHR45138">
    <property type="entry name" value="REGULATORY COMPONENTS OF SENSORY TRANSDUCTION SYSTEM"/>
    <property type="match status" value="1"/>
</dbReference>
<dbReference type="PANTHER" id="PTHR45138:SF9">
    <property type="entry name" value="DIGUANYLATE CYCLASE DGCM-RELATED"/>
    <property type="match status" value="1"/>
</dbReference>
<dbReference type="RefSeq" id="WP_069154307.1">
    <property type="nucleotide sequence ID" value="NZ_MCGH01000003.1"/>
</dbReference>
<dbReference type="Pfam" id="PF00990">
    <property type="entry name" value="GGDEF"/>
    <property type="match status" value="1"/>
</dbReference>
<accession>A0A1E3A753</accession>
<dbReference type="PROSITE" id="PS50887">
    <property type="entry name" value="GGDEF"/>
    <property type="match status" value="1"/>
</dbReference>
<dbReference type="InterPro" id="IPR043128">
    <property type="entry name" value="Rev_trsase/Diguanyl_cyclase"/>
</dbReference>
<gene>
    <name evidence="2" type="primary">yedQ</name>
    <name evidence="2" type="ORF">BEI61_04849</name>
</gene>
<keyword evidence="2" id="KW-0548">Nucleotidyltransferase</keyword>
<dbReference type="CDD" id="cd01949">
    <property type="entry name" value="GGDEF"/>
    <property type="match status" value="1"/>
</dbReference>
<dbReference type="GO" id="GO:0043709">
    <property type="term" value="P:cell adhesion involved in single-species biofilm formation"/>
    <property type="evidence" value="ECO:0007669"/>
    <property type="project" value="TreeGrafter"/>
</dbReference>
<dbReference type="GO" id="GO:0052621">
    <property type="term" value="F:diguanylate cyclase activity"/>
    <property type="evidence" value="ECO:0007669"/>
    <property type="project" value="UniProtKB-EC"/>
</dbReference>
<protein>
    <submittedName>
        <fullName evidence="2">Putative diguanylate cyclase YedQ</fullName>
        <ecNumber evidence="2">2.7.7.65</ecNumber>
    </submittedName>
</protein>
<evidence type="ECO:0000313" key="3">
    <source>
        <dbReference type="Proteomes" id="UP000094067"/>
    </source>
</evidence>
<evidence type="ECO:0000313" key="2">
    <source>
        <dbReference type="EMBL" id="ODM04046.1"/>
    </source>
</evidence>
<dbReference type="AlphaFoldDB" id="A0A1E3A753"/>
<evidence type="ECO:0000259" key="1">
    <source>
        <dbReference type="PROSITE" id="PS50887"/>
    </source>
</evidence>
<dbReference type="InterPro" id="IPR050469">
    <property type="entry name" value="Diguanylate_Cyclase"/>
</dbReference>
<sequence length="342" mass="38855">MIEKELCALTKQLMLTCMGGRNLDKIQEITGFFTNNAVVIGSRSDEFYTSVEQIENALNNDKWKEGRNYICRPVKEWFQCIPLSEKVFLVCGNIRLEMIFGSGDAGEAAQDYRAGLSEADVRVSVVWKLEKEQIHALHIHFSLPEEDFLPCRAEDLTGTAADEYHGSADRKEAAYYKKLSERDLMTGLYNRGSFEKYVKLQLNEVGGGTFYMIDLDDFKAVNDTYGHVAGDRVIAGMAGILREVFGESAVIGRLGGDEFAVFENGGSSRKESEEKARRVMQAYRLMSEKYGNEILLSCSIGLYREKGKETFENLYSCADEALYFSKNSYKGTFHWYYRQCRT</sequence>
<keyword evidence="2" id="KW-0808">Transferase</keyword>
<proteinExistence type="predicted"/>
<dbReference type="SMART" id="SM00267">
    <property type="entry name" value="GGDEF"/>
    <property type="match status" value="1"/>
</dbReference>
<dbReference type="InterPro" id="IPR029787">
    <property type="entry name" value="Nucleotide_cyclase"/>
</dbReference>
<reference evidence="2 3" key="1">
    <citation type="submission" date="2016-07" db="EMBL/GenBank/DDBJ databases">
        <title>Characterization of isolates of Eisenbergiella tayi derived from blood cultures, using whole genome sequencing.</title>
        <authorList>
            <person name="Burdz T."/>
            <person name="Wiebe D."/>
            <person name="Huynh C."/>
            <person name="Bernard K."/>
        </authorList>
    </citation>
    <scope>NUCLEOTIDE SEQUENCE [LARGE SCALE GENOMIC DNA]</scope>
    <source>
        <strain evidence="2 3">NML 110608</strain>
    </source>
</reference>
<dbReference type="GO" id="GO:0005886">
    <property type="term" value="C:plasma membrane"/>
    <property type="evidence" value="ECO:0007669"/>
    <property type="project" value="TreeGrafter"/>
</dbReference>
<dbReference type="GO" id="GO:1902201">
    <property type="term" value="P:negative regulation of bacterial-type flagellum-dependent cell motility"/>
    <property type="evidence" value="ECO:0007669"/>
    <property type="project" value="TreeGrafter"/>
</dbReference>
<dbReference type="EMBL" id="MCGH01000003">
    <property type="protein sequence ID" value="ODM04046.1"/>
    <property type="molecule type" value="Genomic_DNA"/>
</dbReference>
<dbReference type="InterPro" id="IPR000160">
    <property type="entry name" value="GGDEF_dom"/>
</dbReference>
<organism evidence="2 3">
    <name type="scientific">Eisenbergiella tayi</name>
    <dbReference type="NCBI Taxonomy" id="1432052"/>
    <lineage>
        <taxon>Bacteria</taxon>
        <taxon>Bacillati</taxon>
        <taxon>Bacillota</taxon>
        <taxon>Clostridia</taxon>
        <taxon>Lachnospirales</taxon>
        <taxon>Lachnospiraceae</taxon>
        <taxon>Eisenbergiella</taxon>
    </lineage>
</organism>
<dbReference type="Proteomes" id="UP000094067">
    <property type="component" value="Unassembled WGS sequence"/>
</dbReference>